<gene>
    <name evidence="1" type="ORF">DWW24_14070</name>
</gene>
<proteinExistence type="predicted"/>
<reference evidence="1 2" key="1">
    <citation type="submission" date="2018-08" db="EMBL/GenBank/DDBJ databases">
        <title>A genome reference for cultivated species of the human gut microbiota.</title>
        <authorList>
            <person name="Zou Y."/>
            <person name="Xue W."/>
            <person name="Luo G."/>
        </authorList>
    </citation>
    <scope>NUCLEOTIDE SEQUENCE [LARGE SCALE GENOMIC DNA]</scope>
    <source>
        <strain evidence="1 2">AF14-6AC</strain>
    </source>
</reference>
<evidence type="ECO:0000313" key="2">
    <source>
        <dbReference type="Proteomes" id="UP000283426"/>
    </source>
</evidence>
<dbReference type="InterPro" id="IPR015915">
    <property type="entry name" value="Kelch-typ_b-propeller"/>
</dbReference>
<dbReference type="EMBL" id="QRYW01000031">
    <property type="protein sequence ID" value="RGV22748.1"/>
    <property type="molecule type" value="Genomic_DNA"/>
</dbReference>
<sequence>MPNINHKNKYDCENSHSNNLWQYKRTTDYIGWDKMKDFPGNSKIGAIAFVIENKAYVGLGRSQLNGTVYLCFGHNAHEYSRDVYKFNPEEFRFIPLNTLLPDRYPGIIRSYASF</sequence>
<accession>A0A412W9R6</accession>
<evidence type="ECO:0000313" key="1">
    <source>
        <dbReference type="EMBL" id="RGV22748.1"/>
    </source>
</evidence>
<organism evidence="1 2">
    <name type="scientific">Odoribacter splanchnicus</name>
    <dbReference type="NCBI Taxonomy" id="28118"/>
    <lineage>
        <taxon>Bacteria</taxon>
        <taxon>Pseudomonadati</taxon>
        <taxon>Bacteroidota</taxon>
        <taxon>Bacteroidia</taxon>
        <taxon>Bacteroidales</taxon>
        <taxon>Odoribacteraceae</taxon>
        <taxon>Odoribacter</taxon>
    </lineage>
</organism>
<dbReference type="AlphaFoldDB" id="A0A412W9R6"/>
<dbReference type="Proteomes" id="UP000283426">
    <property type="component" value="Unassembled WGS sequence"/>
</dbReference>
<protein>
    <recommendedName>
        <fullName evidence="3">Kelch repeat type 1-containing protein</fullName>
    </recommendedName>
</protein>
<dbReference type="SUPFAM" id="SSF117281">
    <property type="entry name" value="Kelch motif"/>
    <property type="match status" value="1"/>
</dbReference>
<name>A0A412W9R6_9BACT</name>
<comment type="caution">
    <text evidence="1">The sequence shown here is derived from an EMBL/GenBank/DDBJ whole genome shotgun (WGS) entry which is preliminary data.</text>
</comment>
<evidence type="ECO:0008006" key="3">
    <source>
        <dbReference type="Google" id="ProtNLM"/>
    </source>
</evidence>
<dbReference type="Gene3D" id="2.120.10.80">
    <property type="entry name" value="Kelch-type beta propeller"/>
    <property type="match status" value="1"/>
</dbReference>